<evidence type="ECO:0000256" key="1">
    <source>
        <dbReference type="SAM" id="SignalP"/>
    </source>
</evidence>
<feature type="chain" id="PRO_5043663147" description="C-type lectin domain-containing protein" evidence="1">
    <location>
        <begin position="22"/>
        <end position="227"/>
    </location>
</feature>
<keyword evidence="3" id="KW-1185">Reference proteome</keyword>
<reference evidence="2 3" key="1">
    <citation type="journal article" date="2021" name="Elife">
        <title>Chloroplast acquisition without the gene transfer in kleptoplastic sea slugs, Plakobranchus ocellatus.</title>
        <authorList>
            <person name="Maeda T."/>
            <person name="Takahashi S."/>
            <person name="Yoshida T."/>
            <person name="Shimamura S."/>
            <person name="Takaki Y."/>
            <person name="Nagai Y."/>
            <person name="Toyoda A."/>
            <person name="Suzuki Y."/>
            <person name="Arimoto A."/>
            <person name="Ishii H."/>
            <person name="Satoh N."/>
            <person name="Nishiyama T."/>
            <person name="Hasebe M."/>
            <person name="Maruyama T."/>
            <person name="Minagawa J."/>
            <person name="Obokata J."/>
            <person name="Shigenobu S."/>
        </authorList>
    </citation>
    <scope>NUCLEOTIDE SEQUENCE [LARGE SCALE GENOMIC DNA]</scope>
</reference>
<evidence type="ECO:0008006" key="4">
    <source>
        <dbReference type="Google" id="ProtNLM"/>
    </source>
</evidence>
<proteinExistence type="predicted"/>
<protein>
    <recommendedName>
        <fullName evidence="4">C-type lectin domain-containing protein</fullName>
    </recommendedName>
</protein>
<dbReference type="Proteomes" id="UP000735302">
    <property type="component" value="Unassembled WGS sequence"/>
</dbReference>
<accession>A0AAV3Z4X9</accession>
<name>A0AAV3Z4X9_9GAST</name>
<comment type="caution">
    <text evidence="2">The sequence shown here is derived from an EMBL/GenBank/DDBJ whole genome shotgun (WGS) entry which is preliminary data.</text>
</comment>
<evidence type="ECO:0000313" key="2">
    <source>
        <dbReference type="EMBL" id="GFN90301.1"/>
    </source>
</evidence>
<dbReference type="AlphaFoldDB" id="A0AAV3Z4X9"/>
<keyword evidence="1" id="KW-0732">Signal</keyword>
<sequence>MAHIQVWTTALVAMLAVPSLSQQFSVMNFTFSKTKQKARQSQMVCKDLGYDGLGVLSTPEAYAHVLRITSFWPEKAGFYVGIQRPSGSTRLMWDDGSVLPTDLPWADNQPADEPWGAADTAGHLLMVTGSYKKYALCGNYGTPTMTEAYGTTLHGHKPVDTRFRLSESKTSSYFECVVMCSQDNLCRLVDFRADIFTCTLLGPGTLNVTTENSASTTFIRVKFKALT</sequence>
<dbReference type="EMBL" id="BLXT01002015">
    <property type="protein sequence ID" value="GFN90301.1"/>
    <property type="molecule type" value="Genomic_DNA"/>
</dbReference>
<dbReference type="Gene3D" id="3.10.100.10">
    <property type="entry name" value="Mannose-Binding Protein A, subunit A"/>
    <property type="match status" value="1"/>
</dbReference>
<dbReference type="CDD" id="cd00037">
    <property type="entry name" value="CLECT"/>
    <property type="match status" value="1"/>
</dbReference>
<gene>
    <name evidence="2" type="ORF">PoB_001680700</name>
</gene>
<feature type="signal peptide" evidence="1">
    <location>
        <begin position="1"/>
        <end position="21"/>
    </location>
</feature>
<dbReference type="SUPFAM" id="SSF56436">
    <property type="entry name" value="C-type lectin-like"/>
    <property type="match status" value="1"/>
</dbReference>
<organism evidence="2 3">
    <name type="scientific">Plakobranchus ocellatus</name>
    <dbReference type="NCBI Taxonomy" id="259542"/>
    <lineage>
        <taxon>Eukaryota</taxon>
        <taxon>Metazoa</taxon>
        <taxon>Spiralia</taxon>
        <taxon>Lophotrochozoa</taxon>
        <taxon>Mollusca</taxon>
        <taxon>Gastropoda</taxon>
        <taxon>Heterobranchia</taxon>
        <taxon>Euthyneura</taxon>
        <taxon>Panpulmonata</taxon>
        <taxon>Sacoglossa</taxon>
        <taxon>Placobranchoidea</taxon>
        <taxon>Plakobranchidae</taxon>
        <taxon>Plakobranchus</taxon>
    </lineage>
</organism>
<dbReference type="InterPro" id="IPR016187">
    <property type="entry name" value="CTDL_fold"/>
</dbReference>
<dbReference type="InterPro" id="IPR016186">
    <property type="entry name" value="C-type_lectin-like/link_sf"/>
</dbReference>
<evidence type="ECO:0000313" key="3">
    <source>
        <dbReference type="Proteomes" id="UP000735302"/>
    </source>
</evidence>